<dbReference type="Proteomes" id="UP001302321">
    <property type="component" value="Unassembled WGS sequence"/>
</dbReference>
<gene>
    <name evidence="1" type="ORF">QBC36DRAFT_303360</name>
</gene>
<organism evidence="1 2">
    <name type="scientific">Triangularia setosa</name>
    <dbReference type="NCBI Taxonomy" id="2587417"/>
    <lineage>
        <taxon>Eukaryota</taxon>
        <taxon>Fungi</taxon>
        <taxon>Dikarya</taxon>
        <taxon>Ascomycota</taxon>
        <taxon>Pezizomycotina</taxon>
        <taxon>Sordariomycetes</taxon>
        <taxon>Sordariomycetidae</taxon>
        <taxon>Sordariales</taxon>
        <taxon>Podosporaceae</taxon>
        <taxon>Triangularia</taxon>
    </lineage>
</organism>
<dbReference type="PANTHER" id="PTHR45458">
    <property type="entry name" value="SHORT-CHAIN DEHYDROGENASE/REDUCTASE SDR"/>
    <property type="match status" value="1"/>
</dbReference>
<dbReference type="InterPro" id="IPR052184">
    <property type="entry name" value="SDR_enzymes"/>
</dbReference>
<dbReference type="SUPFAM" id="SSF51735">
    <property type="entry name" value="NAD(P)-binding Rossmann-fold domains"/>
    <property type="match status" value="1"/>
</dbReference>
<evidence type="ECO:0000313" key="2">
    <source>
        <dbReference type="Proteomes" id="UP001302321"/>
    </source>
</evidence>
<evidence type="ECO:0000313" key="1">
    <source>
        <dbReference type="EMBL" id="KAK4173824.1"/>
    </source>
</evidence>
<keyword evidence="2" id="KW-1185">Reference proteome</keyword>
<sequence length="255" mass="28217">MSTTTTNLLITGANRGLGLGLVKKFLRLPNHNIIAFVRDPSSPSSQALTTLPKDPSTNIIIIPHYDASQWDSAAQAVKTLQFEHKITKIDTVIANAGIAKVYPLIKDVDPKDIREHFEINVLGPIALFQATRDLLYAAKDQNPEKQPIFAWMGSGAGSLSNQIDVPSAAYAPTKTMLNWYGVRLHVEEDWLVTFILDPGWVRTEMGNAAAQLWGLEHANLTIEESVGGMFEVMRGATREKYGGRLVEYTGKIEDW</sequence>
<dbReference type="InterPro" id="IPR036291">
    <property type="entry name" value="NAD(P)-bd_dom_sf"/>
</dbReference>
<dbReference type="AlphaFoldDB" id="A0AAN6W1U0"/>
<reference evidence="1" key="2">
    <citation type="submission" date="2023-05" db="EMBL/GenBank/DDBJ databases">
        <authorList>
            <consortium name="Lawrence Berkeley National Laboratory"/>
            <person name="Steindorff A."/>
            <person name="Hensen N."/>
            <person name="Bonometti L."/>
            <person name="Westerberg I."/>
            <person name="Brannstrom I.O."/>
            <person name="Guillou S."/>
            <person name="Cros-Aarteil S."/>
            <person name="Calhoun S."/>
            <person name="Haridas S."/>
            <person name="Kuo A."/>
            <person name="Mondo S."/>
            <person name="Pangilinan J."/>
            <person name="Riley R."/>
            <person name="Labutti K."/>
            <person name="Andreopoulos B."/>
            <person name="Lipzen A."/>
            <person name="Chen C."/>
            <person name="Yanf M."/>
            <person name="Daum C."/>
            <person name="Ng V."/>
            <person name="Clum A."/>
            <person name="Ohm R."/>
            <person name="Martin F."/>
            <person name="Silar P."/>
            <person name="Natvig D."/>
            <person name="Lalanne C."/>
            <person name="Gautier V."/>
            <person name="Ament-Velasquez S.L."/>
            <person name="Kruys A."/>
            <person name="Hutchinson M.I."/>
            <person name="Powell A.J."/>
            <person name="Barry K."/>
            <person name="Miller A.N."/>
            <person name="Grigoriev I.V."/>
            <person name="Debuchy R."/>
            <person name="Gladieux P."/>
            <person name="Thoren M.H."/>
            <person name="Johannesson H."/>
        </authorList>
    </citation>
    <scope>NUCLEOTIDE SEQUENCE</scope>
    <source>
        <strain evidence="1">CBS 892.96</strain>
    </source>
</reference>
<dbReference type="CDD" id="cd05325">
    <property type="entry name" value="carb_red_sniffer_like_SDR_c"/>
    <property type="match status" value="1"/>
</dbReference>
<evidence type="ECO:0008006" key="3">
    <source>
        <dbReference type="Google" id="ProtNLM"/>
    </source>
</evidence>
<name>A0AAN6W1U0_9PEZI</name>
<proteinExistence type="predicted"/>
<dbReference type="Pfam" id="PF00106">
    <property type="entry name" value="adh_short"/>
    <property type="match status" value="1"/>
</dbReference>
<protein>
    <recommendedName>
        <fullName evidence="3">NAD(P)-binding protein</fullName>
    </recommendedName>
</protein>
<dbReference type="EMBL" id="MU866318">
    <property type="protein sequence ID" value="KAK4173824.1"/>
    <property type="molecule type" value="Genomic_DNA"/>
</dbReference>
<dbReference type="Gene3D" id="3.40.50.720">
    <property type="entry name" value="NAD(P)-binding Rossmann-like Domain"/>
    <property type="match status" value="1"/>
</dbReference>
<dbReference type="PANTHER" id="PTHR45458:SF1">
    <property type="entry name" value="SHORT CHAIN DEHYDROGENASE"/>
    <property type="match status" value="1"/>
</dbReference>
<dbReference type="GO" id="GO:0016616">
    <property type="term" value="F:oxidoreductase activity, acting on the CH-OH group of donors, NAD or NADP as acceptor"/>
    <property type="evidence" value="ECO:0007669"/>
    <property type="project" value="TreeGrafter"/>
</dbReference>
<reference evidence="1" key="1">
    <citation type="journal article" date="2023" name="Mol. Phylogenet. Evol.">
        <title>Genome-scale phylogeny and comparative genomics of the fungal order Sordariales.</title>
        <authorList>
            <person name="Hensen N."/>
            <person name="Bonometti L."/>
            <person name="Westerberg I."/>
            <person name="Brannstrom I.O."/>
            <person name="Guillou S."/>
            <person name="Cros-Aarteil S."/>
            <person name="Calhoun S."/>
            <person name="Haridas S."/>
            <person name="Kuo A."/>
            <person name="Mondo S."/>
            <person name="Pangilinan J."/>
            <person name="Riley R."/>
            <person name="LaButti K."/>
            <person name="Andreopoulos B."/>
            <person name="Lipzen A."/>
            <person name="Chen C."/>
            <person name="Yan M."/>
            <person name="Daum C."/>
            <person name="Ng V."/>
            <person name="Clum A."/>
            <person name="Steindorff A."/>
            <person name="Ohm R.A."/>
            <person name="Martin F."/>
            <person name="Silar P."/>
            <person name="Natvig D.O."/>
            <person name="Lalanne C."/>
            <person name="Gautier V."/>
            <person name="Ament-Velasquez S.L."/>
            <person name="Kruys A."/>
            <person name="Hutchinson M.I."/>
            <person name="Powell A.J."/>
            <person name="Barry K."/>
            <person name="Miller A.N."/>
            <person name="Grigoriev I.V."/>
            <person name="Debuchy R."/>
            <person name="Gladieux P."/>
            <person name="Hiltunen Thoren M."/>
            <person name="Johannesson H."/>
        </authorList>
    </citation>
    <scope>NUCLEOTIDE SEQUENCE</scope>
    <source>
        <strain evidence="1">CBS 892.96</strain>
    </source>
</reference>
<accession>A0AAN6W1U0</accession>
<comment type="caution">
    <text evidence="1">The sequence shown here is derived from an EMBL/GenBank/DDBJ whole genome shotgun (WGS) entry which is preliminary data.</text>
</comment>
<dbReference type="InterPro" id="IPR002347">
    <property type="entry name" value="SDR_fam"/>
</dbReference>
<dbReference type="PRINTS" id="PR00081">
    <property type="entry name" value="GDHRDH"/>
</dbReference>